<protein>
    <submittedName>
        <fullName evidence="2">Uncharacterized protein</fullName>
    </submittedName>
</protein>
<sequence length="333" mass="36991">MVESAHKSKSSTRLFNWAWPPKKWRDQQDHLPLTSDAEPSSRPWRRSADEGFRGRRRQRQLSEQDICSMNRTSIPAHHDILDFDGMIITPPRRHSESNSPHDPSSTSSSISGSRRSTKASLRDFFSRKSQSHPSTLPLPTTATPPVSPPNHSGRQRLPSPVATPLPPSIEVSEHTERPPSSLPDPLSLPQHHPSLCLISSPPIPPRSSTLPMSASISNRAPSPPPQLSLHHSPTMPALTSNPSHPAIGSHRASFTHLPPLTHHFPELYPPHPQPSTYSLPMLAADEFADPLTPPMLDDTKRFSLRQDLVRLTLDGYFKSPITSDQERNVLHIG</sequence>
<evidence type="ECO:0000313" key="2">
    <source>
        <dbReference type="EMBL" id="ORX43091.1"/>
    </source>
</evidence>
<name>A0A1X2G2T2_9FUNG</name>
<organism evidence="2 3">
    <name type="scientific">Hesseltinella vesiculosa</name>
    <dbReference type="NCBI Taxonomy" id="101127"/>
    <lineage>
        <taxon>Eukaryota</taxon>
        <taxon>Fungi</taxon>
        <taxon>Fungi incertae sedis</taxon>
        <taxon>Mucoromycota</taxon>
        <taxon>Mucoromycotina</taxon>
        <taxon>Mucoromycetes</taxon>
        <taxon>Mucorales</taxon>
        <taxon>Cunninghamellaceae</taxon>
        <taxon>Hesseltinella</taxon>
    </lineage>
</organism>
<reference evidence="2 3" key="1">
    <citation type="submission" date="2016-07" db="EMBL/GenBank/DDBJ databases">
        <title>Pervasive Adenine N6-methylation of Active Genes in Fungi.</title>
        <authorList>
            <consortium name="DOE Joint Genome Institute"/>
            <person name="Mondo S.J."/>
            <person name="Dannebaum R.O."/>
            <person name="Kuo R.C."/>
            <person name="Labutti K."/>
            <person name="Haridas S."/>
            <person name="Kuo A."/>
            <person name="Salamov A."/>
            <person name="Ahrendt S.R."/>
            <person name="Lipzen A."/>
            <person name="Sullivan W."/>
            <person name="Andreopoulos W.B."/>
            <person name="Clum A."/>
            <person name="Lindquist E."/>
            <person name="Daum C."/>
            <person name="Ramamoorthy G.K."/>
            <person name="Gryganskyi A."/>
            <person name="Culley D."/>
            <person name="Magnuson J.K."/>
            <person name="James T.Y."/>
            <person name="O'Malley M.A."/>
            <person name="Stajich J.E."/>
            <person name="Spatafora J.W."/>
            <person name="Visel A."/>
            <person name="Grigoriev I.V."/>
        </authorList>
    </citation>
    <scope>NUCLEOTIDE SEQUENCE [LARGE SCALE GENOMIC DNA]</scope>
    <source>
        <strain evidence="2 3">NRRL 3301</strain>
    </source>
</reference>
<feature type="compositionally biased region" description="Low complexity" evidence="1">
    <location>
        <begin position="97"/>
        <end position="114"/>
    </location>
</feature>
<evidence type="ECO:0000313" key="3">
    <source>
        <dbReference type="Proteomes" id="UP000242146"/>
    </source>
</evidence>
<keyword evidence="3" id="KW-1185">Reference proteome</keyword>
<gene>
    <name evidence="2" type="ORF">DM01DRAFT_1340863</name>
</gene>
<feature type="region of interest" description="Disordered" evidence="1">
    <location>
        <begin position="26"/>
        <end position="73"/>
    </location>
</feature>
<feature type="compositionally biased region" description="Low complexity" evidence="1">
    <location>
        <begin position="183"/>
        <end position="211"/>
    </location>
</feature>
<dbReference type="Proteomes" id="UP000242146">
    <property type="component" value="Unassembled WGS sequence"/>
</dbReference>
<proteinExistence type="predicted"/>
<feature type="compositionally biased region" description="Polar residues" evidence="1">
    <location>
        <begin position="61"/>
        <end position="73"/>
    </location>
</feature>
<accession>A0A1X2G2T2</accession>
<feature type="compositionally biased region" description="Low complexity" evidence="1">
    <location>
        <begin position="133"/>
        <end position="144"/>
    </location>
</feature>
<comment type="caution">
    <text evidence="2">The sequence shown here is derived from an EMBL/GenBank/DDBJ whole genome shotgun (WGS) entry which is preliminary data.</text>
</comment>
<dbReference type="AlphaFoldDB" id="A0A1X2G2T2"/>
<feature type="region of interest" description="Disordered" evidence="1">
    <location>
        <begin position="88"/>
        <end position="234"/>
    </location>
</feature>
<evidence type="ECO:0000256" key="1">
    <source>
        <dbReference type="SAM" id="MobiDB-lite"/>
    </source>
</evidence>
<dbReference type="EMBL" id="MCGT01000058">
    <property type="protein sequence ID" value="ORX43091.1"/>
    <property type="molecule type" value="Genomic_DNA"/>
</dbReference>